<dbReference type="STRING" id="135651.G0PD26"/>
<sequence>MADDDQSYEASVDQMVDGLVICAEKCGNAMRFMSHSCSANIIFVLTWSHVKESDPLIPRIAVLDLDDVRVGQEVTISYWTSTDTQSVKNSVRCWQRLSKMSARKRQGDRELDQNPKRTVDAIDEQRDASRESSAQKNSEDDEVKKMLRQCSLKQRNYIAYSEMMLDTWEERAGRLRPYATLLHYKNKVRLDVEYFVKEQMKRYTQELGSLENQIMLTDNNVKEMKELEEKLDMAYREIAKFKNCAEQTSNRIETIDQRHPLPPDPEYTAALLRIPPIPSFDAQQKNLPKLNRNDLDDIKWAEVAVDWSPYAIHWGKDIEKAVVCKELNDEVKICEQKMQKAFSEYQFIQKSKEIIKMSEENRNECNSELLIFIRQLEQMTHTVFQKKAWLKKLKMEQANLLARRQQREAIFKKVQDEMNTVSLKCRICSESLTLGEQSTHCPKLFGACGHTVCSACLDNFLAGGNYNCPECQIRSHHFPTNWALMEMIKVTPAQLHAHQ</sequence>
<dbReference type="AlphaFoldDB" id="G0PD26"/>
<dbReference type="SMART" id="SM00184">
    <property type="entry name" value="RING"/>
    <property type="match status" value="1"/>
</dbReference>
<dbReference type="SUPFAM" id="SSF82199">
    <property type="entry name" value="SET domain"/>
    <property type="match status" value="1"/>
</dbReference>
<dbReference type="InterPro" id="IPR013083">
    <property type="entry name" value="Znf_RING/FYVE/PHD"/>
</dbReference>
<dbReference type="Pfam" id="PF00856">
    <property type="entry name" value="SET"/>
    <property type="match status" value="1"/>
</dbReference>
<dbReference type="PROSITE" id="PS00518">
    <property type="entry name" value="ZF_RING_1"/>
    <property type="match status" value="1"/>
</dbReference>
<dbReference type="InterPro" id="IPR046341">
    <property type="entry name" value="SET_dom_sf"/>
</dbReference>
<dbReference type="InterPro" id="IPR001214">
    <property type="entry name" value="SET_dom"/>
</dbReference>
<feature type="coiled-coil region" evidence="5">
    <location>
        <begin position="200"/>
        <end position="244"/>
    </location>
</feature>
<name>G0PD26_CAEBE</name>
<evidence type="ECO:0000256" key="1">
    <source>
        <dbReference type="ARBA" id="ARBA00022723"/>
    </source>
</evidence>
<dbReference type="Gene3D" id="3.30.40.10">
    <property type="entry name" value="Zinc/RING finger domain, C3HC4 (zinc finger)"/>
    <property type="match status" value="1"/>
</dbReference>
<keyword evidence="2 4" id="KW-0863">Zinc-finger</keyword>
<keyword evidence="1" id="KW-0479">Metal-binding</keyword>
<dbReference type="PROSITE" id="PS50089">
    <property type="entry name" value="ZF_RING_2"/>
    <property type="match status" value="1"/>
</dbReference>
<dbReference type="InterPro" id="IPR001841">
    <property type="entry name" value="Znf_RING"/>
</dbReference>
<feature type="domain" description="RING-type" evidence="7">
    <location>
        <begin position="425"/>
        <end position="472"/>
    </location>
</feature>
<organism evidence="9">
    <name type="scientific">Caenorhabditis brenneri</name>
    <name type="common">Nematode worm</name>
    <dbReference type="NCBI Taxonomy" id="135651"/>
    <lineage>
        <taxon>Eukaryota</taxon>
        <taxon>Metazoa</taxon>
        <taxon>Ecdysozoa</taxon>
        <taxon>Nematoda</taxon>
        <taxon>Chromadorea</taxon>
        <taxon>Rhabditida</taxon>
        <taxon>Rhabditina</taxon>
        <taxon>Rhabditomorpha</taxon>
        <taxon>Rhabditoidea</taxon>
        <taxon>Rhabditidae</taxon>
        <taxon>Peloderinae</taxon>
        <taxon>Caenorhabditis</taxon>
    </lineage>
</organism>
<keyword evidence="5" id="KW-0175">Coiled coil</keyword>
<dbReference type="SUPFAM" id="SSF57850">
    <property type="entry name" value="RING/U-box"/>
    <property type="match status" value="1"/>
</dbReference>
<feature type="compositionally biased region" description="Basic and acidic residues" evidence="6">
    <location>
        <begin position="105"/>
        <end position="130"/>
    </location>
</feature>
<evidence type="ECO:0000313" key="9">
    <source>
        <dbReference type="Proteomes" id="UP000008068"/>
    </source>
</evidence>
<dbReference type="EMBL" id="GL380261">
    <property type="protein sequence ID" value="EGT51488.1"/>
    <property type="molecule type" value="Genomic_DNA"/>
</dbReference>
<dbReference type="Gene3D" id="2.170.270.10">
    <property type="entry name" value="SET domain"/>
    <property type="match status" value="1"/>
</dbReference>
<keyword evidence="9" id="KW-1185">Reference proteome</keyword>
<evidence type="ECO:0000259" key="7">
    <source>
        <dbReference type="PROSITE" id="PS50089"/>
    </source>
</evidence>
<protein>
    <recommendedName>
        <fullName evidence="7">RING-type domain-containing protein</fullName>
    </recommendedName>
</protein>
<dbReference type="InterPro" id="IPR017907">
    <property type="entry name" value="Znf_RING_CS"/>
</dbReference>
<dbReference type="OrthoDB" id="5846691at2759"/>
<gene>
    <name evidence="8" type="ORF">CAEBREN_08106</name>
</gene>
<evidence type="ECO:0000256" key="2">
    <source>
        <dbReference type="ARBA" id="ARBA00022771"/>
    </source>
</evidence>
<dbReference type="HOGENOM" id="CLU_546575_0_0_1"/>
<dbReference type="Proteomes" id="UP000008068">
    <property type="component" value="Unassembled WGS sequence"/>
</dbReference>
<evidence type="ECO:0000256" key="4">
    <source>
        <dbReference type="PROSITE-ProRule" id="PRU00175"/>
    </source>
</evidence>
<dbReference type="GO" id="GO:0008270">
    <property type="term" value="F:zinc ion binding"/>
    <property type="evidence" value="ECO:0007669"/>
    <property type="project" value="UniProtKB-KW"/>
</dbReference>
<evidence type="ECO:0000256" key="5">
    <source>
        <dbReference type="SAM" id="Coils"/>
    </source>
</evidence>
<dbReference type="eggNOG" id="ENOG502S1VC">
    <property type="taxonomic scope" value="Eukaryota"/>
</dbReference>
<evidence type="ECO:0000313" key="8">
    <source>
        <dbReference type="EMBL" id="EGT51488.1"/>
    </source>
</evidence>
<proteinExistence type="predicted"/>
<feature type="region of interest" description="Disordered" evidence="6">
    <location>
        <begin position="104"/>
        <end position="142"/>
    </location>
</feature>
<accession>G0PD26</accession>
<evidence type="ECO:0000256" key="3">
    <source>
        <dbReference type="ARBA" id="ARBA00022833"/>
    </source>
</evidence>
<dbReference type="InParanoid" id="G0PD26"/>
<evidence type="ECO:0000256" key="6">
    <source>
        <dbReference type="SAM" id="MobiDB-lite"/>
    </source>
</evidence>
<reference evidence="9" key="1">
    <citation type="submission" date="2011-07" db="EMBL/GenBank/DDBJ databases">
        <authorList>
            <consortium name="Caenorhabditis brenneri Sequencing and Analysis Consortium"/>
            <person name="Wilson R.K."/>
        </authorList>
    </citation>
    <scope>NUCLEOTIDE SEQUENCE [LARGE SCALE GENOMIC DNA]</scope>
    <source>
        <strain evidence="9">PB2801</strain>
    </source>
</reference>
<keyword evidence="3" id="KW-0862">Zinc</keyword>